<comment type="subcellular location">
    <subcellularLocation>
        <location evidence="1 8">Cell membrane</location>
        <topology evidence="1 8">Multi-pass membrane protein</topology>
    </subcellularLocation>
</comment>
<sequence>MDYFGIAVAVVALAFGGVLKGATGAGAPLLAIPLLSMLYNVPLAVAVFTVPNLVSNLWQGWHFRHDRPRPVLTWGFAIAGAVGAALGSAILVSFAPEMLLLTVALAVVLYVAFRLARPDWSLGLDLAARIAAPVGFLGGILQGATGISAPVSITFLNATGLERRQFIATIAVFFSAMSFVQIPFLYAFEVLTPTRLALSGLALVPLLAGMPLGAALARRFDKSTFDTIILAILAAIALRLFWSALA</sequence>
<evidence type="ECO:0000256" key="1">
    <source>
        <dbReference type="ARBA" id="ARBA00004651"/>
    </source>
</evidence>
<comment type="similarity">
    <text evidence="2 8">Belongs to the 4-toluene sulfonate uptake permease (TSUP) (TC 2.A.102) family.</text>
</comment>
<feature type="transmembrane region" description="Helical" evidence="8">
    <location>
        <begin position="228"/>
        <end position="245"/>
    </location>
</feature>
<dbReference type="Proteomes" id="UP000198885">
    <property type="component" value="Unassembled WGS sequence"/>
</dbReference>
<dbReference type="EMBL" id="FOGU01000002">
    <property type="protein sequence ID" value="SER64647.1"/>
    <property type="molecule type" value="Genomic_DNA"/>
</dbReference>
<feature type="transmembrane region" description="Helical" evidence="8">
    <location>
        <begin position="71"/>
        <end position="92"/>
    </location>
</feature>
<feature type="transmembrane region" description="Helical" evidence="8">
    <location>
        <begin position="98"/>
        <end position="116"/>
    </location>
</feature>
<keyword evidence="7 8" id="KW-0472">Membrane</keyword>
<evidence type="ECO:0000256" key="8">
    <source>
        <dbReference type="RuleBase" id="RU363041"/>
    </source>
</evidence>
<evidence type="ECO:0000256" key="7">
    <source>
        <dbReference type="ARBA" id="ARBA00023136"/>
    </source>
</evidence>
<keyword evidence="6 8" id="KW-1133">Transmembrane helix</keyword>
<dbReference type="GO" id="GO:0005886">
    <property type="term" value="C:plasma membrane"/>
    <property type="evidence" value="ECO:0007669"/>
    <property type="project" value="UniProtKB-SubCell"/>
</dbReference>
<proteinExistence type="inferred from homology"/>
<evidence type="ECO:0000256" key="6">
    <source>
        <dbReference type="ARBA" id="ARBA00022989"/>
    </source>
</evidence>
<keyword evidence="4 8" id="KW-1003">Cell membrane</keyword>
<dbReference type="Pfam" id="PF01925">
    <property type="entry name" value="TauE"/>
    <property type="match status" value="1"/>
</dbReference>
<keyword evidence="5 8" id="KW-0812">Transmembrane</keyword>
<keyword evidence="10" id="KW-1185">Reference proteome</keyword>
<dbReference type="AlphaFoldDB" id="A0A1H9QW72"/>
<dbReference type="InterPro" id="IPR002781">
    <property type="entry name" value="TM_pro_TauE-like"/>
</dbReference>
<feature type="transmembrane region" description="Helical" evidence="8">
    <location>
        <begin position="166"/>
        <end position="188"/>
    </location>
</feature>
<dbReference type="OrthoDB" id="5195497at2"/>
<dbReference type="RefSeq" id="WP_092688255.1">
    <property type="nucleotide sequence ID" value="NZ_CBDDGO010000004.1"/>
</dbReference>
<dbReference type="PANTHER" id="PTHR30269:SF32">
    <property type="entry name" value="MEMBRANE TRANSPORTER PROTEIN-RELATED"/>
    <property type="match status" value="1"/>
</dbReference>
<keyword evidence="3" id="KW-0813">Transport</keyword>
<reference evidence="9 10" key="1">
    <citation type="submission" date="2016-10" db="EMBL/GenBank/DDBJ databases">
        <authorList>
            <person name="de Groot N.N."/>
        </authorList>
    </citation>
    <scope>NUCLEOTIDE SEQUENCE [LARGE SCALE GENOMIC DNA]</scope>
    <source>
        <strain evidence="9 10">DSM 23042</strain>
    </source>
</reference>
<protein>
    <recommendedName>
        <fullName evidence="8">Probable membrane transporter protein</fullName>
    </recommendedName>
</protein>
<evidence type="ECO:0000256" key="5">
    <source>
        <dbReference type="ARBA" id="ARBA00022692"/>
    </source>
</evidence>
<evidence type="ECO:0000313" key="10">
    <source>
        <dbReference type="Proteomes" id="UP000198885"/>
    </source>
</evidence>
<name>A0A1H9QW72_9RHOB</name>
<evidence type="ECO:0000256" key="4">
    <source>
        <dbReference type="ARBA" id="ARBA00022475"/>
    </source>
</evidence>
<dbReference type="InterPro" id="IPR052017">
    <property type="entry name" value="TSUP"/>
</dbReference>
<evidence type="ECO:0000313" key="9">
    <source>
        <dbReference type="EMBL" id="SER64647.1"/>
    </source>
</evidence>
<feature type="transmembrane region" description="Helical" evidence="8">
    <location>
        <begin position="30"/>
        <end position="50"/>
    </location>
</feature>
<evidence type="ECO:0000256" key="2">
    <source>
        <dbReference type="ARBA" id="ARBA00009142"/>
    </source>
</evidence>
<feature type="transmembrane region" description="Helical" evidence="8">
    <location>
        <begin position="194"/>
        <end position="216"/>
    </location>
</feature>
<organism evidence="9 10">
    <name type="scientific">Tranquillimonas rosea</name>
    <dbReference type="NCBI Taxonomy" id="641238"/>
    <lineage>
        <taxon>Bacteria</taxon>
        <taxon>Pseudomonadati</taxon>
        <taxon>Pseudomonadota</taxon>
        <taxon>Alphaproteobacteria</taxon>
        <taxon>Rhodobacterales</taxon>
        <taxon>Roseobacteraceae</taxon>
        <taxon>Tranquillimonas</taxon>
    </lineage>
</organism>
<dbReference type="STRING" id="641238.SAMN04490244_1029"/>
<accession>A0A1H9QW72</accession>
<dbReference type="PANTHER" id="PTHR30269">
    <property type="entry name" value="TRANSMEMBRANE PROTEIN YFCA"/>
    <property type="match status" value="1"/>
</dbReference>
<evidence type="ECO:0000256" key="3">
    <source>
        <dbReference type="ARBA" id="ARBA00022448"/>
    </source>
</evidence>
<gene>
    <name evidence="9" type="ORF">SAMN04490244_1029</name>
</gene>